<keyword evidence="3" id="KW-1185">Reference proteome</keyword>
<dbReference type="InterPro" id="IPR000835">
    <property type="entry name" value="HTH_MarR-typ"/>
</dbReference>
<reference evidence="2 3" key="1">
    <citation type="submission" date="2019-05" db="EMBL/GenBank/DDBJ databases">
        <authorList>
            <person name="Lee S.D."/>
        </authorList>
    </citation>
    <scope>NUCLEOTIDE SEQUENCE [LARGE SCALE GENOMIC DNA]</scope>
    <source>
        <strain evidence="2 3">YC2-7</strain>
    </source>
</reference>
<proteinExistence type="predicted"/>
<dbReference type="Pfam" id="PF01047">
    <property type="entry name" value="MarR"/>
    <property type="match status" value="1"/>
</dbReference>
<evidence type="ECO:0000259" key="1">
    <source>
        <dbReference type="PROSITE" id="PS50995"/>
    </source>
</evidence>
<dbReference type="RefSeq" id="WP_169593107.1">
    <property type="nucleotide sequence ID" value="NZ_VCQU01000011.1"/>
</dbReference>
<evidence type="ECO:0000313" key="2">
    <source>
        <dbReference type="EMBL" id="NMN98615.1"/>
    </source>
</evidence>
<dbReference type="GO" id="GO:0006950">
    <property type="term" value="P:response to stress"/>
    <property type="evidence" value="ECO:0007669"/>
    <property type="project" value="TreeGrafter"/>
</dbReference>
<reference evidence="2 3" key="2">
    <citation type="submission" date="2020-06" db="EMBL/GenBank/DDBJ databases">
        <title>Antribacter stalactiti gen. nov., sp. nov., a new member of the family Nacardiaceae isolated from a cave.</title>
        <authorList>
            <person name="Kim I.S."/>
        </authorList>
    </citation>
    <scope>NUCLEOTIDE SEQUENCE [LARGE SCALE GENOMIC DNA]</scope>
    <source>
        <strain evidence="2 3">YC2-7</strain>
    </source>
</reference>
<dbReference type="SUPFAM" id="SSF46785">
    <property type="entry name" value="Winged helix' DNA-binding domain"/>
    <property type="match status" value="1"/>
</dbReference>
<dbReference type="InterPro" id="IPR036388">
    <property type="entry name" value="WH-like_DNA-bd_sf"/>
</dbReference>
<dbReference type="InterPro" id="IPR036390">
    <property type="entry name" value="WH_DNA-bd_sf"/>
</dbReference>
<dbReference type="Gene3D" id="1.10.10.10">
    <property type="entry name" value="Winged helix-like DNA-binding domain superfamily/Winged helix DNA-binding domain"/>
    <property type="match status" value="1"/>
</dbReference>
<dbReference type="AlphaFoldDB" id="A0A848KIT5"/>
<organism evidence="2 3">
    <name type="scientific">Antrihabitans stalactiti</name>
    <dbReference type="NCBI Taxonomy" id="2584121"/>
    <lineage>
        <taxon>Bacteria</taxon>
        <taxon>Bacillati</taxon>
        <taxon>Actinomycetota</taxon>
        <taxon>Actinomycetes</taxon>
        <taxon>Mycobacteriales</taxon>
        <taxon>Nocardiaceae</taxon>
        <taxon>Antrihabitans</taxon>
    </lineage>
</organism>
<dbReference type="Proteomes" id="UP000535543">
    <property type="component" value="Unassembled WGS sequence"/>
</dbReference>
<sequence>MSTANSADREKLIQAVEMGGRMLSTAAMMFHTRLAELQGLNQSDGKALDLIVRYGPLTAGQLSERSGLAPASVTGLIGRLEKIGAARRVPHPGDGRKVFVEFNPQFATDNLHYFDELIRLNRELMEEFDDDQLRTIARYLTEVSERQMQATRSL</sequence>
<evidence type="ECO:0000313" key="3">
    <source>
        <dbReference type="Proteomes" id="UP000535543"/>
    </source>
</evidence>
<dbReference type="PANTHER" id="PTHR33164">
    <property type="entry name" value="TRANSCRIPTIONAL REGULATOR, MARR FAMILY"/>
    <property type="match status" value="1"/>
</dbReference>
<name>A0A848KIT5_9NOCA</name>
<gene>
    <name evidence="2" type="ORF">FGL95_26625</name>
</gene>
<dbReference type="PROSITE" id="PS50995">
    <property type="entry name" value="HTH_MARR_2"/>
    <property type="match status" value="1"/>
</dbReference>
<dbReference type="PANTHER" id="PTHR33164:SF106">
    <property type="entry name" value="TRANSCRIPTIONAL REGULATORY PROTEIN"/>
    <property type="match status" value="1"/>
</dbReference>
<feature type="domain" description="HTH marR-type" evidence="1">
    <location>
        <begin position="9"/>
        <end position="145"/>
    </location>
</feature>
<dbReference type="GO" id="GO:0003700">
    <property type="term" value="F:DNA-binding transcription factor activity"/>
    <property type="evidence" value="ECO:0007669"/>
    <property type="project" value="InterPro"/>
</dbReference>
<protein>
    <submittedName>
        <fullName evidence="2">MarR family transcriptional regulator</fullName>
    </submittedName>
</protein>
<accession>A0A848KIT5</accession>
<dbReference type="InterPro" id="IPR039422">
    <property type="entry name" value="MarR/SlyA-like"/>
</dbReference>
<dbReference type="EMBL" id="VCQU01000011">
    <property type="protein sequence ID" value="NMN98615.1"/>
    <property type="molecule type" value="Genomic_DNA"/>
</dbReference>
<comment type="caution">
    <text evidence="2">The sequence shown here is derived from an EMBL/GenBank/DDBJ whole genome shotgun (WGS) entry which is preliminary data.</text>
</comment>
<dbReference type="SMART" id="SM00347">
    <property type="entry name" value="HTH_MARR"/>
    <property type="match status" value="1"/>
</dbReference>